<dbReference type="GO" id="GO:0003723">
    <property type="term" value="F:RNA binding"/>
    <property type="evidence" value="ECO:0007669"/>
    <property type="project" value="UniProtKB-UniRule"/>
</dbReference>
<reference evidence="5 6" key="1">
    <citation type="submission" date="2023-12" db="EMBL/GenBank/DDBJ databases">
        <title>A high-quality genome assembly for Dillenia turbinata (Dilleniales).</title>
        <authorList>
            <person name="Chanderbali A."/>
        </authorList>
    </citation>
    <scope>NUCLEOTIDE SEQUENCE [LARGE SCALE GENOMIC DNA]</scope>
    <source>
        <strain evidence="5">LSX21</strain>
        <tissue evidence="5">Leaf</tissue>
    </source>
</reference>
<evidence type="ECO:0000256" key="2">
    <source>
        <dbReference type="ARBA" id="ARBA00022884"/>
    </source>
</evidence>
<evidence type="ECO:0000256" key="1">
    <source>
        <dbReference type="ARBA" id="ARBA00022737"/>
    </source>
</evidence>
<feature type="domain" description="RRM" evidence="4">
    <location>
        <begin position="22"/>
        <end position="99"/>
    </location>
</feature>
<evidence type="ECO:0000259" key="4">
    <source>
        <dbReference type="PROSITE" id="PS50102"/>
    </source>
</evidence>
<keyword evidence="2 3" id="KW-0694">RNA-binding</keyword>
<gene>
    <name evidence="5" type="ORF">RJ641_033164</name>
</gene>
<dbReference type="Gene3D" id="3.30.70.330">
    <property type="match status" value="2"/>
</dbReference>
<sequence>MEKRSDLCGVECDPEARKRGISNVFVKNLDDSIDGTKLHTIFANCGLVLSCKVAVSEDGKSKHYGFVQFDSDASAQNAIQKVNGYKVNGKALPLISKDSNGVSKGFGFVNFENPDNAKQAKESMNGVQLGSTVLYVSRTQNKSERQQEQTKRTKVVNLCK</sequence>
<dbReference type="InterPro" id="IPR035979">
    <property type="entry name" value="RBD_domain_sf"/>
</dbReference>
<dbReference type="Proteomes" id="UP001370490">
    <property type="component" value="Unassembled WGS sequence"/>
</dbReference>
<keyword evidence="1" id="KW-0677">Repeat</keyword>
<name>A0AAN8ZD27_9MAGN</name>
<protein>
    <submittedName>
        <fullName evidence="5">RNA recognition motif domain</fullName>
    </submittedName>
</protein>
<organism evidence="5 6">
    <name type="scientific">Dillenia turbinata</name>
    <dbReference type="NCBI Taxonomy" id="194707"/>
    <lineage>
        <taxon>Eukaryota</taxon>
        <taxon>Viridiplantae</taxon>
        <taxon>Streptophyta</taxon>
        <taxon>Embryophyta</taxon>
        <taxon>Tracheophyta</taxon>
        <taxon>Spermatophyta</taxon>
        <taxon>Magnoliopsida</taxon>
        <taxon>eudicotyledons</taxon>
        <taxon>Gunneridae</taxon>
        <taxon>Pentapetalae</taxon>
        <taxon>Dilleniales</taxon>
        <taxon>Dilleniaceae</taxon>
        <taxon>Dillenia</taxon>
    </lineage>
</organism>
<accession>A0AAN8ZD27</accession>
<dbReference type="SUPFAM" id="SSF54928">
    <property type="entry name" value="RNA-binding domain, RBD"/>
    <property type="match status" value="1"/>
</dbReference>
<keyword evidence="6" id="KW-1185">Reference proteome</keyword>
<dbReference type="InterPro" id="IPR012677">
    <property type="entry name" value="Nucleotide-bd_a/b_plait_sf"/>
</dbReference>
<dbReference type="AlphaFoldDB" id="A0AAN8ZD27"/>
<proteinExistence type="predicted"/>
<feature type="domain" description="RRM" evidence="4">
    <location>
        <begin position="95"/>
        <end position="141"/>
    </location>
</feature>
<dbReference type="Pfam" id="PF00076">
    <property type="entry name" value="RRM_1"/>
    <property type="match status" value="2"/>
</dbReference>
<evidence type="ECO:0000313" key="5">
    <source>
        <dbReference type="EMBL" id="KAK6936134.1"/>
    </source>
</evidence>
<dbReference type="PROSITE" id="PS50102">
    <property type="entry name" value="RRM"/>
    <property type="match status" value="2"/>
</dbReference>
<dbReference type="SMART" id="SM00360">
    <property type="entry name" value="RRM"/>
    <property type="match status" value="1"/>
</dbReference>
<evidence type="ECO:0000313" key="6">
    <source>
        <dbReference type="Proteomes" id="UP001370490"/>
    </source>
</evidence>
<evidence type="ECO:0000256" key="3">
    <source>
        <dbReference type="PROSITE-ProRule" id="PRU00176"/>
    </source>
</evidence>
<dbReference type="EMBL" id="JBAMMX010000007">
    <property type="protein sequence ID" value="KAK6936134.1"/>
    <property type="molecule type" value="Genomic_DNA"/>
</dbReference>
<comment type="caution">
    <text evidence="5">The sequence shown here is derived from an EMBL/GenBank/DDBJ whole genome shotgun (WGS) entry which is preliminary data.</text>
</comment>
<dbReference type="InterPro" id="IPR000504">
    <property type="entry name" value="RRM_dom"/>
</dbReference>
<dbReference type="PANTHER" id="PTHR24012">
    <property type="entry name" value="RNA BINDING PROTEIN"/>
    <property type="match status" value="1"/>
</dbReference>